<dbReference type="PANTHER" id="PTHR44281:SF2">
    <property type="entry name" value="SPINDLE ASSEMBLY ABNORMAL PROTEIN 6 HOMOLOG"/>
    <property type="match status" value="1"/>
</dbReference>
<feature type="compositionally biased region" description="Basic and acidic residues" evidence="7">
    <location>
        <begin position="230"/>
        <end position="244"/>
    </location>
</feature>
<dbReference type="InterPro" id="IPR032396">
    <property type="entry name" value="SAS-6_N"/>
</dbReference>
<comment type="caution">
    <text evidence="9">The sequence shown here is derived from an EMBL/GenBank/DDBJ whole genome shotgun (WGS) entry which is preliminary data.</text>
</comment>
<feature type="compositionally biased region" description="Low complexity" evidence="7">
    <location>
        <begin position="594"/>
        <end position="606"/>
    </location>
</feature>
<feature type="coiled-coil region" evidence="6">
    <location>
        <begin position="423"/>
        <end position="464"/>
    </location>
</feature>
<evidence type="ECO:0000313" key="10">
    <source>
        <dbReference type="Proteomes" id="UP001174909"/>
    </source>
</evidence>
<comment type="subcellular location">
    <subcellularLocation>
        <location evidence="1">Cytoplasm</location>
        <location evidence="1">Cytoskeleton</location>
        <location evidence="1">Microtubule organizing center</location>
        <location evidence="1">Centrosome</location>
    </subcellularLocation>
</comment>
<keyword evidence="3 6" id="KW-0175">Coiled coil</keyword>
<evidence type="ECO:0000256" key="4">
    <source>
        <dbReference type="ARBA" id="ARBA00023212"/>
    </source>
</evidence>
<evidence type="ECO:0000256" key="7">
    <source>
        <dbReference type="SAM" id="MobiDB-lite"/>
    </source>
</evidence>
<dbReference type="Pfam" id="PF16531">
    <property type="entry name" value="SAS-6_N"/>
    <property type="match status" value="1"/>
</dbReference>
<evidence type="ECO:0000256" key="5">
    <source>
        <dbReference type="ARBA" id="ARBA00023306"/>
    </source>
</evidence>
<evidence type="ECO:0000256" key="1">
    <source>
        <dbReference type="ARBA" id="ARBA00004300"/>
    </source>
</evidence>
<dbReference type="PANTHER" id="PTHR44281">
    <property type="entry name" value="SPINDLE ASSEMBLY ABNORMAL PROTEIN 6 HOMOLOG"/>
    <property type="match status" value="1"/>
</dbReference>
<evidence type="ECO:0000256" key="3">
    <source>
        <dbReference type="ARBA" id="ARBA00023054"/>
    </source>
</evidence>
<evidence type="ECO:0000256" key="2">
    <source>
        <dbReference type="ARBA" id="ARBA00022490"/>
    </source>
</evidence>
<keyword evidence="4" id="KW-0206">Cytoskeleton</keyword>
<feature type="compositionally biased region" description="Polar residues" evidence="7">
    <location>
        <begin position="691"/>
        <end position="704"/>
    </location>
</feature>
<feature type="coiled-coil region" evidence="6">
    <location>
        <begin position="276"/>
        <end position="380"/>
    </location>
</feature>
<keyword evidence="2" id="KW-0963">Cytoplasm</keyword>
<evidence type="ECO:0000256" key="6">
    <source>
        <dbReference type="SAM" id="Coils"/>
    </source>
</evidence>
<organism evidence="9 10">
    <name type="scientific">Geodia barretti</name>
    <name type="common">Barrett's horny sponge</name>
    <dbReference type="NCBI Taxonomy" id="519541"/>
    <lineage>
        <taxon>Eukaryota</taxon>
        <taxon>Metazoa</taxon>
        <taxon>Porifera</taxon>
        <taxon>Demospongiae</taxon>
        <taxon>Heteroscleromorpha</taxon>
        <taxon>Tetractinellida</taxon>
        <taxon>Astrophorina</taxon>
        <taxon>Geodiidae</taxon>
        <taxon>Geodia</taxon>
    </lineage>
</organism>
<dbReference type="GO" id="GO:0005814">
    <property type="term" value="C:centriole"/>
    <property type="evidence" value="ECO:0007669"/>
    <property type="project" value="TreeGrafter"/>
</dbReference>
<protein>
    <submittedName>
        <fullName evidence="9">Spindle assembly abnormal protein 6 homolog</fullName>
    </submittedName>
</protein>
<proteinExistence type="predicted"/>
<feature type="region of interest" description="Disordered" evidence="7">
    <location>
        <begin position="207"/>
        <end position="244"/>
    </location>
</feature>
<dbReference type="Gene3D" id="2.170.210.20">
    <property type="entry name" value="Spindle assembly abnormal protein 6, N-terminal domain"/>
    <property type="match status" value="1"/>
</dbReference>
<evidence type="ECO:0000313" key="9">
    <source>
        <dbReference type="EMBL" id="CAI8034301.1"/>
    </source>
</evidence>
<dbReference type="CDD" id="cd10142">
    <property type="entry name" value="HD_SAS6_N"/>
    <property type="match status" value="1"/>
</dbReference>
<dbReference type="GO" id="GO:0007099">
    <property type="term" value="P:centriole replication"/>
    <property type="evidence" value="ECO:0007669"/>
    <property type="project" value="TreeGrafter"/>
</dbReference>
<feature type="region of interest" description="Disordered" evidence="7">
    <location>
        <begin position="589"/>
        <end position="704"/>
    </location>
</feature>
<dbReference type="Proteomes" id="UP001174909">
    <property type="component" value="Unassembled WGS sequence"/>
</dbReference>
<dbReference type="AlphaFoldDB" id="A0AA35WZE8"/>
<accession>A0AA35WZE8</accession>
<sequence length="704" mass="77279">MEELFNKSLPVVIKQSDRDEKQARVGITILLHVTTTPVHKKELIVRVTDESDPFFLFNLSLGEADFQGLKVQQGLLVDFTAFPQKFIDLLDLCLSEANQERPKFLLHLWLGGEEQGYSQLEVVETNPFRHLTHLQLRLVPASDTYLKKYLADCLLSLKVENEELNARLISTKSDLAAQLAESQTSLSSRSQELERLRGEWSSHSAQLSSQHAAQLTAEREKNLHSQAELQARHDRNKRELEQSHASKVVGLEARLVELEASQKDLTDHKYRSQAAIRELKSKLKTSEEECARLQEELQSLRRDNVSLDSGLHEREKTLSHLTTRVAVLEQELKDKEQVLGQTSELLRASQERVRGGESSLEQTQRRLSKMEAAFKATSQEVLKGNEIIHKFQNEIRNLKSKLKLRNVATTQQEKLLGEKEASLERQVQENQGLSRSLAQKDEEIQRLEESLQATRGKLEESRELLKTNENVIGWLNKQINEQMMGGRVPPAGPASLPFSTIRHSSSPFTSAPHIPQFSSTPAMGVNSPLMTGGYLLSSGLPTAAGTGMGEGGAGGEDGDRQVLGSLAGKENAKHQVVFRGGAAGKTIGTPAVPSPLSSHSLSAAAHGIGSMTRSPTTSTGGGVKRSPAGLPRQSSNEPSLDPKYLPHPSSLPEPTQAPPIPTSVTPGVLRPPSGGRGGRGGRGRGGKRVTEQQIPLTSAYFPNS</sequence>
<keyword evidence="10" id="KW-1185">Reference proteome</keyword>
<dbReference type="GO" id="GO:0005813">
    <property type="term" value="C:centrosome"/>
    <property type="evidence" value="ECO:0007669"/>
    <property type="project" value="UniProtKB-SubCell"/>
</dbReference>
<feature type="domain" description="Spindle assembly abnormal protein 6 N-terminal" evidence="8">
    <location>
        <begin position="4"/>
        <end position="138"/>
    </location>
</feature>
<feature type="compositionally biased region" description="Pro residues" evidence="7">
    <location>
        <begin position="649"/>
        <end position="661"/>
    </location>
</feature>
<reference evidence="9" key="1">
    <citation type="submission" date="2023-03" db="EMBL/GenBank/DDBJ databases">
        <authorList>
            <person name="Steffen K."/>
            <person name="Cardenas P."/>
        </authorList>
    </citation>
    <scope>NUCLEOTIDE SEQUENCE</scope>
</reference>
<dbReference type="EMBL" id="CASHTH010002723">
    <property type="protein sequence ID" value="CAI8034301.1"/>
    <property type="molecule type" value="Genomic_DNA"/>
</dbReference>
<gene>
    <name evidence="9" type="ORF">GBAR_LOCUS19327</name>
</gene>
<evidence type="ECO:0000259" key="8">
    <source>
        <dbReference type="Pfam" id="PF16531"/>
    </source>
</evidence>
<keyword evidence="5" id="KW-0131">Cell cycle</keyword>
<dbReference type="InterPro" id="IPR038558">
    <property type="entry name" value="SAS-6_N_sf"/>
</dbReference>
<name>A0AA35WZE8_GEOBA</name>